<sequence>MKIVNPLNYPLAVLFACICLVFGARAIKLSPWLMLPITGAISFVGADYLAKKEPPKVNLNNPILEQELNNAKIQAKLLISKAEHLRIEAQKLLQHSSQMELLTAVEYTCQRTLELPEKINHLTQKLAGGDSLLSREELNKQLQQVKSQQKNSKGRALIQLQQLENTLKNNLQLVEEGQDAREAQVFSIVTIITEFAGVLQQLQNKLRSANLDNSEEIQELKDLNNELNNFQESMDVLV</sequence>
<feature type="coiled-coil region" evidence="1">
    <location>
        <begin position="135"/>
        <end position="233"/>
    </location>
</feature>
<dbReference type="EMBL" id="JADEWC010000005">
    <property type="protein sequence ID" value="MBE9221818.1"/>
    <property type="molecule type" value="Genomic_DNA"/>
</dbReference>
<evidence type="ECO:0000256" key="1">
    <source>
        <dbReference type="SAM" id="Coils"/>
    </source>
</evidence>
<keyword evidence="3" id="KW-1185">Reference proteome</keyword>
<protein>
    <submittedName>
        <fullName evidence="2">Uncharacterized protein</fullName>
    </submittedName>
</protein>
<dbReference type="PROSITE" id="PS51257">
    <property type="entry name" value="PROKAR_LIPOPROTEIN"/>
    <property type="match status" value="1"/>
</dbReference>
<evidence type="ECO:0000313" key="2">
    <source>
        <dbReference type="EMBL" id="MBE9221818.1"/>
    </source>
</evidence>
<accession>A0ABR9V1Q0</accession>
<name>A0ABR9V1Q0_9CHRO</name>
<keyword evidence="1" id="KW-0175">Coiled coil</keyword>
<dbReference type="Proteomes" id="UP000654604">
    <property type="component" value="Unassembled WGS sequence"/>
</dbReference>
<proteinExistence type="predicted"/>
<reference evidence="2 3" key="1">
    <citation type="submission" date="2020-10" db="EMBL/GenBank/DDBJ databases">
        <authorList>
            <person name="Castelo-Branco R."/>
            <person name="Eusebio N."/>
            <person name="Adriana R."/>
            <person name="Vieira A."/>
            <person name="Brugerolle De Fraissinette N."/>
            <person name="Rezende De Castro R."/>
            <person name="Schneider M.P."/>
            <person name="Vasconcelos V."/>
            <person name="Leao P.N."/>
        </authorList>
    </citation>
    <scope>NUCLEOTIDE SEQUENCE [LARGE SCALE GENOMIC DNA]</scope>
    <source>
        <strain evidence="2 3">LEGE 03274</strain>
    </source>
</reference>
<evidence type="ECO:0000313" key="3">
    <source>
        <dbReference type="Proteomes" id="UP000654604"/>
    </source>
</evidence>
<dbReference type="RefSeq" id="WP_193799998.1">
    <property type="nucleotide sequence ID" value="NZ_JADEWC010000005.1"/>
</dbReference>
<gene>
    <name evidence="2" type="ORF">IQ215_03830</name>
</gene>
<organism evidence="2 3">
    <name type="scientific">Cyanobacterium stanieri LEGE 03274</name>
    <dbReference type="NCBI Taxonomy" id="1828756"/>
    <lineage>
        <taxon>Bacteria</taxon>
        <taxon>Bacillati</taxon>
        <taxon>Cyanobacteriota</taxon>
        <taxon>Cyanophyceae</taxon>
        <taxon>Oscillatoriophycideae</taxon>
        <taxon>Chroococcales</taxon>
        <taxon>Geminocystaceae</taxon>
        <taxon>Cyanobacterium</taxon>
    </lineage>
</organism>
<comment type="caution">
    <text evidence="2">The sequence shown here is derived from an EMBL/GenBank/DDBJ whole genome shotgun (WGS) entry which is preliminary data.</text>
</comment>